<sequence>MMIAMPEALEILALACTGLYAGYMAAFMSGVMPALKEVDDASFTQVMRAVNRKVPGPLFLLLFLGSLAFPAASFFVEPDGRGGGDTTLVGVAAVCALVGHLITSGGNVPLNNALEASKGRGGDRDARTAFEGRWTALHALRTLFATAAFVLVAVAVTG</sequence>
<name>A0A0U3BJB9_STRGL</name>
<evidence type="ECO:0008006" key="4">
    <source>
        <dbReference type="Google" id="ProtNLM"/>
    </source>
</evidence>
<dbReference type="EMBL" id="CP013738">
    <property type="protein sequence ID" value="ALU96999.1"/>
    <property type="molecule type" value="Genomic_DNA"/>
</dbReference>
<dbReference type="STRING" id="1172567.WQO_28895"/>
<feature type="transmembrane region" description="Helical" evidence="1">
    <location>
        <begin position="56"/>
        <end position="76"/>
    </location>
</feature>
<evidence type="ECO:0000313" key="3">
    <source>
        <dbReference type="Proteomes" id="UP000064183"/>
    </source>
</evidence>
<reference evidence="2 3" key="1">
    <citation type="journal article" date="2012" name="J. Bacteriol.">
        <title>Draft genome sequence of Streptomyces globisporus C-1027, which produces an antitumor antibiotic consisting of a nine-membered enediyne with a chromoprotein.</title>
        <authorList>
            <person name="Wang L."/>
            <person name="Wang S."/>
            <person name="He Q."/>
            <person name="Yu T."/>
            <person name="Li Q."/>
            <person name="Hong B."/>
        </authorList>
    </citation>
    <scope>NUCLEOTIDE SEQUENCE [LARGE SCALE GENOMIC DNA]</scope>
    <source>
        <strain evidence="2 3">C-1027</strain>
    </source>
</reference>
<organism evidence="2 3">
    <name type="scientific">Streptomyces globisporus C-1027</name>
    <dbReference type="NCBI Taxonomy" id="1172567"/>
    <lineage>
        <taxon>Bacteria</taxon>
        <taxon>Bacillati</taxon>
        <taxon>Actinomycetota</taxon>
        <taxon>Actinomycetes</taxon>
        <taxon>Kitasatosporales</taxon>
        <taxon>Streptomycetaceae</taxon>
        <taxon>Streptomyces</taxon>
    </lineage>
</organism>
<evidence type="ECO:0000313" key="2">
    <source>
        <dbReference type="EMBL" id="ALU96999.1"/>
    </source>
</evidence>
<dbReference type="Proteomes" id="UP000064183">
    <property type="component" value="Chromosome"/>
</dbReference>
<keyword evidence="1" id="KW-0812">Transmembrane</keyword>
<dbReference type="InterPro" id="IPR013901">
    <property type="entry name" value="Anthrone_oxy"/>
</dbReference>
<feature type="transmembrane region" description="Helical" evidence="1">
    <location>
        <begin position="134"/>
        <end position="156"/>
    </location>
</feature>
<dbReference type="AlphaFoldDB" id="A0A0U3BJB9"/>
<gene>
    <name evidence="2" type="ORF">WQO_28895</name>
</gene>
<evidence type="ECO:0000256" key="1">
    <source>
        <dbReference type="SAM" id="Phobius"/>
    </source>
</evidence>
<keyword evidence="1" id="KW-1133">Transmembrane helix</keyword>
<accession>A0A0U3BJB9</accession>
<dbReference type="Pfam" id="PF08592">
    <property type="entry name" value="Anthrone_oxy"/>
    <property type="match status" value="1"/>
</dbReference>
<keyword evidence="1" id="KW-0472">Membrane</keyword>
<dbReference type="KEGG" id="sgb:WQO_28895"/>
<feature type="transmembrane region" description="Helical" evidence="1">
    <location>
        <begin position="12"/>
        <end position="35"/>
    </location>
</feature>
<protein>
    <recommendedName>
        <fullName evidence="4">DUF1772 domain-containing protein</fullName>
    </recommendedName>
</protein>
<feature type="transmembrane region" description="Helical" evidence="1">
    <location>
        <begin position="88"/>
        <end position="110"/>
    </location>
</feature>
<proteinExistence type="predicted"/>